<keyword evidence="2" id="KW-1133">Transmembrane helix</keyword>
<feature type="signal peptide" evidence="3">
    <location>
        <begin position="1"/>
        <end position="20"/>
    </location>
</feature>
<dbReference type="HOGENOM" id="CLU_1042721_0_0_1"/>
<evidence type="ECO:0000313" key="5">
    <source>
        <dbReference type="Proteomes" id="UP000028045"/>
    </source>
</evidence>
<feature type="transmembrane region" description="Helical" evidence="2">
    <location>
        <begin position="33"/>
        <end position="60"/>
    </location>
</feature>
<feature type="region of interest" description="Disordered" evidence="1">
    <location>
        <begin position="64"/>
        <end position="93"/>
    </location>
</feature>
<dbReference type="Proteomes" id="UP000028045">
    <property type="component" value="Unassembled WGS sequence"/>
</dbReference>
<accession>A0A084AT94</accession>
<name>A0A084AT94_STACB</name>
<sequence>MQRQLLAAILLCSTWSPILTTYSARKSPDKSEAHIVMICQWAFLATVGLGLGLASIVSAVPQPLTEKNSKERQGISRNVTSQGRDLRDDPETGLRTVFVPPPPANTVATITTITKPFQRFYLRMARTPMAGHYITHDDMKPNSTITRMKYHWNKERALKFWFGNDKRLYFRNPHGGPDIFVSAAKEKRGTKNVYFVKERFKEDYFSLMWKTHPEDGGLIPVNPIDPVERLLTAKCRGIWIVATKGGYPWAGWTHLIVEPLDGQGFEY</sequence>
<dbReference type="AlphaFoldDB" id="A0A084AT94"/>
<evidence type="ECO:0000256" key="2">
    <source>
        <dbReference type="SAM" id="Phobius"/>
    </source>
</evidence>
<protein>
    <submittedName>
        <fullName evidence="4">Uncharacterized protein</fullName>
    </submittedName>
</protein>
<organism evidence="4 5">
    <name type="scientific">Stachybotrys chartarum (strain CBS 109288 / IBT 7711)</name>
    <name type="common">Toxic black mold</name>
    <name type="synonym">Stilbospora chartarum</name>
    <dbReference type="NCBI Taxonomy" id="1280523"/>
    <lineage>
        <taxon>Eukaryota</taxon>
        <taxon>Fungi</taxon>
        <taxon>Dikarya</taxon>
        <taxon>Ascomycota</taxon>
        <taxon>Pezizomycotina</taxon>
        <taxon>Sordariomycetes</taxon>
        <taxon>Hypocreomycetidae</taxon>
        <taxon>Hypocreales</taxon>
        <taxon>Stachybotryaceae</taxon>
        <taxon>Stachybotrys</taxon>
    </lineage>
</organism>
<keyword evidence="5" id="KW-1185">Reference proteome</keyword>
<keyword evidence="2" id="KW-0472">Membrane</keyword>
<dbReference type="EMBL" id="KL648573">
    <property type="protein sequence ID" value="KEY68523.1"/>
    <property type="molecule type" value="Genomic_DNA"/>
</dbReference>
<evidence type="ECO:0000313" key="4">
    <source>
        <dbReference type="EMBL" id="KEY68523.1"/>
    </source>
</evidence>
<feature type="chain" id="PRO_5001771235" evidence="3">
    <location>
        <begin position="21"/>
        <end position="267"/>
    </location>
</feature>
<evidence type="ECO:0000256" key="3">
    <source>
        <dbReference type="SAM" id="SignalP"/>
    </source>
</evidence>
<keyword evidence="3" id="KW-0732">Signal</keyword>
<reference evidence="4 5" key="1">
    <citation type="journal article" date="2014" name="BMC Genomics">
        <title>Comparative genome sequencing reveals chemotype-specific gene clusters in the toxigenic black mold Stachybotrys.</title>
        <authorList>
            <person name="Semeiks J."/>
            <person name="Borek D."/>
            <person name="Otwinowski Z."/>
            <person name="Grishin N.V."/>
        </authorList>
    </citation>
    <scope>NUCLEOTIDE SEQUENCE [LARGE SCALE GENOMIC DNA]</scope>
    <source>
        <strain evidence="5">CBS 109288 / IBT 7711</strain>
    </source>
</reference>
<evidence type="ECO:0000256" key="1">
    <source>
        <dbReference type="SAM" id="MobiDB-lite"/>
    </source>
</evidence>
<gene>
    <name evidence="4" type="ORF">S7711_11316</name>
</gene>
<proteinExistence type="predicted"/>
<keyword evidence="2" id="KW-0812">Transmembrane</keyword>